<keyword evidence="2" id="KW-1185">Reference proteome</keyword>
<proteinExistence type="predicted"/>
<reference evidence="1 2" key="1">
    <citation type="submission" date="2019-07" db="EMBL/GenBank/DDBJ databases">
        <title>Genome sequence of 2 isolates from Red Sea Mangroves.</title>
        <authorList>
            <person name="Sefrji F."/>
            <person name="Michoud G."/>
            <person name="Merlino G."/>
            <person name="Daffonchio D."/>
        </authorList>
    </citation>
    <scope>NUCLEOTIDE SEQUENCE [LARGE SCALE GENOMIC DNA]</scope>
    <source>
        <strain evidence="1 2">R1DC41</strain>
    </source>
</reference>
<sequence length="175" mass="18906">MLNKLTLICILALTLYGSLITTSTALYYDNKSLSNSFTTLKDIKFYFIFSSSGSEVATGINEELKIDLGNTSLISTITKSYSSSFTIINKGPSTTLEFQIISLSKPASSVINCTSVLTVNPSTIPANSTIPVTIDFQIFSLLGVLGGQYEGIVRVKDVNTDLTYDIPISFSLSLI</sequence>
<organism evidence="1 2">
    <name type="scientific">Mangrovibacillus cuniculi</name>
    <dbReference type="NCBI Taxonomy" id="2593652"/>
    <lineage>
        <taxon>Bacteria</taxon>
        <taxon>Bacillati</taxon>
        <taxon>Bacillota</taxon>
        <taxon>Bacilli</taxon>
        <taxon>Bacillales</taxon>
        <taxon>Bacillaceae</taxon>
        <taxon>Mangrovibacillus</taxon>
    </lineage>
</organism>
<gene>
    <name evidence="1" type="ORF">G8O30_03885</name>
</gene>
<dbReference type="EMBL" id="CP049742">
    <property type="protein sequence ID" value="QPC46159.1"/>
    <property type="molecule type" value="Genomic_DNA"/>
</dbReference>
<dbReference type="AlphaFoldDB" id="A0A7S8HES0"/>
<evidence type="ECO:0000313" key="1">
    <source>
        <dbReference type="EMBL" id="QPC46159.1"/>
    </source>
</evidence>
<dbReference type="RefSeq" id="WP_239673683.1">
    <property type="nucleotide sequence ID" value="NZ_CP049742.1"/>
</dbReference>
<name>A0A7S8HES0_9BACI</name>
<dbReference type="Proteomes" id="UP000593626">
    <property type="component" value="Chromosome"/>
</dbReference>
<dbReference type="KEGG" id="mcui:G8O30_03885"/>
<protein>
    <submittedName>
        <fullName evidence="1">Uncharacterized protein</fullName>
    </submittedName>
</protein>
<accession>A0A7S8HES0</accession>
<evidence type="ECO:0000313" key="2">
    <source>
        <dbReference type="Proteomes" id="UP000593626"/>
    </source>
</evidence>